<dbReference type="EMBL" id="LC332918">
    <property type="protein sequence ID" value="BBB16595.1"/>
    <property type="molecule type" value="Genomic_DNA"/>
</dbReference>
<name>A0A2Z5UZJ3_9VIRU</name>
<dbReference type="Proteomes" id="UP000317522">
    <property type="component" value="Segment"/>
</dbReference>
<proteinExistence type="predicted"/>
<sequence>MSYMSVVFTNIPSRVFTIFDDDARIFYHADFFADVLYEHWSSETLHQFIPVNDLTTYSSLRDQVRFEPNDLDVRPASSFITSNGILELVKGWYHHSRSSDSGAVKDLIFSEPWTNAAECGLLLRHFSRWGYDHEREDVFEMARYCHCYSPSCAFRCSPTSSTESIDIDVLSEYIFF</sequence>
<reference evidence="1" key="1">
    <citation type="submission" date="2017-10" db="EMBL/GenBank/DDBJ databases">
        <title>Ascovirus isolated from Spodoptera litura (Noctuidae: Lepidoptera) transmitted by generalist endoparasitoid Meteorus pulchricornis (Braconidae: Hymenoptera).</title>
        <authorList>
            <person name="Arai E."/>
            <person name="Ishii K."/>
            <person name="Ishii H."/>
            <person name="Kunimi Y."/>
            <person name="Inoue M.N."/>
            <person name="Makiyama N."/>
            <person name="Sagawa S."/>
            <person name="Nakai M."/>
        </authorList>
    </citation>
    <scope>NUCLEOTIDE SEQUENCE [LARGE SCALE GENOMIC DNA]</scope>
    <source>
        <strain evidence="1">ENT01</strain>
    </source>
</reference>
<protein>
    <submittedName>
        <fullName evidence="1">Bro16</fullName>
    </submittedName>
</protein>
<organism evidence="1">
    <name type="scientific">Heliothis virescens ascovirus 3j</name>
    <dbReference type="NCBI Taxonomy" id="1561067"/>
    <lineage>
        <taxon>Viruses</taxon>
        <taxon>Varidnaviria</taxon>
        <taxon>Bamfordvirae</taxon>
        <taxon>Nucleocytoviricota</taxon>
        <taxon>Megaviricetes</taxon>
        <taxon>Pimascovirales</taxon>
        <taxon>Pimascovirales incertae sedis</taxon>
        <taxon>Ascoviridae</taxon>
        <taxon>Ascovirus</taxon>
    </lineage>
</organism>
<evidence type="ECO:0000313" key="1">
    <source>
        <dbReference type="EMBL" id="BBB16595.1"/>
    </source>
</evidence>
<accession>A0A2Z5UZJ3</accession>